<name>A0AA96FCY8_9MICO</name>
<dbReference type="RefSeq" id="WP_313543336.1">
    <property type="nucleotide sequence ID" value="NZ_CP134880.1"/>
</dbReference>
<accession>A0AA96FCY8</accession>
<evidence type="ECO:0000313" key="1">
    <source>
        <dbReference type="EMBL" id="WNM27349.1"/>
    </source>
</evidence>
<dbReference type="Proteomes" id="UP001303408">
    <property type="component" value="Chromosome"/>
</dbReference>
<organism evidence="1">
    <name type="scientific">Demequina capsici</name>
    <dbReference type="NCBI Taxonomy" id="3075620"/>
    <lineage>
        <taxon>Bacteria</taxon>
        <taxon>Bacillati</taxon>
        <taxon>Actinomycetota</taxon>
        <taxon>Actinomycetes</taxon>
        <taxon>Micrococcales</taxon>
        <taxon>Demequinaceae</taxon>
        <taxon>Demequina</taxon>
    </lineage>
</organism>
<reference evidence="1" key="1">
    <citation type="submission" date="2023-09" db="EMBL/GenBank/DDBJ databases">
        <title>Demequina sp. a novel bacteria isolated from Capsicum annuum.</title>
        <authorList>
            <person name="Humaira Z."/>
            <person name="Lee J."/>
            <person name="Cho D."/>
        </authorList>
    </citation>
    <scope>NUCLEOTIDE SEQUENCE</scope>
    <source>
        <strain evidence="1">PMTSA13</strain>
    </source>
</reference>
<dbReference type="KEGG" id="dcp:RN607_14290"/>
<dbReference type="EMBL" id="CP134880">
    <property type="protein sequence ID" value="WNM27349.1"/>
    <property type="molecule type" value="Genomic_DNA"/>
</dbReference>
<proteinExistence type="predicted"/>
<gene>
    <name evidence="1" type="ORF">RN607_14290</name>
</gene>
<dbReference type="AlphaFoldDB" id="A0AA96FCY8"/>
<sequence>MSREVDRLAVAGILNSRKIGSARIVAANPDYPFLAPLMQIIAGTYGPAALLHDAYVDLRGLEQLLIFGSWAARIVGQPGPFPNDVDVLVVGDVSNLEAHGIASDLERRIGRPVNATIMTVERWDGDDGFVKYLKASPLIEVISRDAAAGRVNRPYPPRDARALDDRWLENLIDDNRGGR</sequence>
<protein>
    <recommendedName>
        <fullName evidence="2">Polymerase nucleotidyl transferase domain-containing protein</fullName>
    </recommendedName>
</protein>
<evidence type="ECO:0008006" key="2">
    <source>
        <dbReference type="Google" id="ProtNLM"/>
    </source>
</evidence>